<dbReference type="EMBL" id="SRYB01000001">
    <property type="protein sequence ID" value="TGY81033.1"/>
    <property type="molecule type" value="Genomic_DNA"/>
</dbReference>
<reference evidence="1" key="1">
    <citation type="submission" date="2019-04" db="EMBL/GenBank/DDBJ databases">
        <title>Microbes associate with the intestines of laboratory mice.</title>
        <authorList>
            <person name="Navarre W."/>
            <person name="Wong E."/>
            <person name="Huang K."/>
            <person name="Tropini C."/>
            <person name="Ng K."/>
            <person name="Yu B."/>
        </authorList>
    </citation>
    <scope>NUCLEOTIDE SEQUENCE</scope>
    <source>
        <strain evidence="1">NM04_E33</strain>
    </source>
</reference>
<accession>A0AC61RL01</accession>
<sequence length="564" mass="62694">MNKSKINIRRAPYALMLCALLAGCSDEKYDINLDPIEEPMDVAMAEYVNGFDVLKKYIDFESHPGFRLGASVSSTELMKRGAAGIILHSNFTETMPDDNIMTMGACLGNGGEFDFGNVESYLKCTQEYGLSTFGRSLVWHRSQNADYLNQLIAPVIIEDPNVGVANTGYCLVFENQTAGSNPWDAQVWYEHYTNFESGAKYTLKFMARASGVWSPEVYLQGGEQQYPGPFTVTTQWQEINYTFTSSHGEANKIAINFGQYVGKMYIDNISLKKEGSDDELMRNGDFENASIDQWHAWNGDLYHLSTDSEGYSEIGPGANIIEKTPEEKAEILTGVMEQWIAGVMEVSKEYVSSWIVVEDPMSDTSPVELRKADDDVNGAPGVFLWSDYLGENYVREAVRIAREHGGDNLKLFVSEYGLESAGLIKCQGLISQIEKWESDGVTKIDGIDVKLNLTCSNDPITQKGYEDAIEQMFVLLAKTGKIIRISNLTVSMANATSTNTDIELAKGNYYNFVLRKYQELIPAELRYGVSFGHPAGLNGIWDSNYNRKASYIGVANGLAGKTNQ</sequence>
<keyword evidence="2" id="KW-1185">Reference proteome</keyword>
<proteinExistence type="predicted"/>
<dbReference type="Proteomes" id="UP000306319">
    <property type="component" value="Unassembled WGS sequence"/>
</dbReference>
<protein>
    <submittedName>
        <fullName evidence="1">Uncharacterized protein</fullName>
    </submittedName>
</protein>
<comment type="caution">
    <text evidence="1">The sequence shown here is derived from an EMBL/GenBank/DDBJ whole genome shotgun (WGS) entry which is preliminary data.</text>
</comment>
<organism evidence="1 2">
    <name type="scientific">Lepagella muris</name>
    <dbReference type="NCBI Taxonomy" id="3032870"/>
    <lineage>
        <taxon>Bacteria</taxon>
        <taxon>Pseudomonadati</taxon>
        <taxon>Bacteroidota</taxon>
        <taxon>Bacteroidia</taxon>
        <taxon>Bacteroidales</taxon>
        <taxon>Muribaculaceae</taxon>
        <taxon>Lepagella</taxon>
    </lineage>
</organism>
<gene>
    <name evidence="1" type="ORF">E5331_01230</name>
</gene>
<name>A0AC61RL01_9BACT</name>
<evidence type="ECO:0000313" key="1">
    <source>
        <dbReference type="EMBL" id="TGY81033.1"/>
    </source>
</evidence>
<evidence type="ECO:0000313" key="2">
    <source>
        <dbReference type="Proteomes" id="UP000306319"/>
    </source>
</evidence>